<sequence>MSDPAFAQVGTETTGTVGLVGHDLVGPAAWSARTGAGNSDAFQEWAGADAVVPLPRRYQDRERSALTVAGEVDFGGQSSAGSAEGVIVRFVLLMQPPFRPVAAACW</sequence>
<proteinExistence type="predicted"/>
<accession>A0A917XPJ9</accession>
<name>A0A917XPJ9_9ACTN</name>
<reference evidence="1" key="1">
    <citation type="journal article" date="2014" name="Int. J. Syst. Evol. Microbiol.">
        <title>Complete genome sequence of Corynebacterium casei LMG S-19264T (=DSM 44701T), isolated from a smear-ripened cheese.</title>
        <authorList>
            <consortium name="US DOE Joint Genome Institute (JGI-PGF)"/>
            <person name="Walter F."/>
            <person name="Albersmeier A."/>
            <person name="Kalinowski J."/>
            <person name="Ruckert C."/>
        </authorList>
    </citation>
    <scope>NUCLEOTIDE SEQUENCE</scope>
    <source>
        <strain evidence="1">CGMCC 4.7110</strain>
    </source>
</reference>
<dbReference type="AlphaFoldDB" id="A0A917XPJ9"/>
<dbReference type="Proteomes" id="UP000653411">
    <property type="component" value="Unassembled WGS sequence"/>
</dbReference>
<keyword evidence="2" id="KW-1185">Reference proteome</keyword>
<organism evidence="1 2">
    <name type="scientific">Streptomyces fuscichromogenes</name>
    <dbReference type="NCBI Taxonomy" id="1324013"/>
    <lineage>
        <taxon>Bacteria</taxon>
        <taxon>Bacillati</taxon>
        <taxon>Actinomycetota</taxon>
        <taxon>Actinomycetes</taxon>
        <taxon>Kitasatosporales</taxon>
        <taxon>Streptomycetaceae</taxon>
        <taxon>Streptomyces</taxon>
    </lineage>
</organism>
<evidence type="ECO:0000313" key="1">
    <source>
        <dbReference type="EMBL" id="GGN47152.1"/>
    </source>
</evidence>
<dbReference type="EMBL" id="BMML01000063">
    <property type="protein sequence ID" value="GGN47152.1"/>
    <property type="molecule type" value="Genomic_DNA"/>
</dbReference>
<comment type="caution">
    <text evidence="1">The sequence shown here is derived from an EMBL/GenBank/DDBJ whole genome shotgun (WGS) entry which is preliminary data.</text>
</comment>
<gene>
    <name evidence="1" type="ORF">GCM10011578_100550</name>
</gene>
<evidence type="ECO:0000313" key="2">
    <source>
        <dbReference type="Proteomes" id="UP000653411"/>
    </source>
</evidence>
<protein>
    <submittedName>
        <fullName evidence="1">Uncharacterized protein</fullName>
    </submittedName>
</protein>
<reference evidence="1" key="2">
    <citation type="submission" date="2020-09" db="EMBL/GenBank/DDBJ databases">
        <authorList>
            <person name="Sun Q."/>
            <person name="Zhou Y."/>
        </authorList>
    </citation>
    <scope>NUCLEOTIDE SEQUENCE</scope>
    <source>
        <strain evidence="1">CGMCC 4.7110</strain>
    </source>
</reference>